<proteinExistence type="predicted"/>
<dbReference type="RefSeq" id="WP_119858314.1">
    <property type="nucleotide sequence ID" value="NZ_QYYD01000022.1"/>
</dbReference>
<gene>
    <name evidence="1" type="ORF">D4Q52_19925</name>
</gene>
<dbReference type="EMBL" id="QYYD01000022">
    <property type="protein sequence ID" value="RJF69622.1"/>
    <property type="molecule type" value="Genomic_DNA"/>
</dbReference>
<accession>A0A418V1B4</accession>
<protein>
    <submittedName>
        <fullName evidence="1">Uncharacterized protein</fullName>
    </submittedName>
</protein>
<sequence length="92" mass="10200">MPVFRYFVCVGPALLALLVIIDAIYGEGPPRFNDAIYNSASYAPRAGSRSMRLERGFPHDVTPADRVRGVFGQFPANDSRRMKRYSSASSTI</sequence>
<evidence type="ECO:0000313" key="1">
    <source>
        <dbReference type="EMBL" id="RJF69622.1"/>
    </source>
</evidence>
<organism evidence="1 2">
    <name type="scientific">Rhodopseudomonas palustris</name>
    <dbReference type="NCBI Taxonomy" id="1076"/>
    <lineage>
        <taxon>Bacteria</taxon>
        <taxon>Pseudomonadati</taxon>
        <taxon>Pseudomonadota</taxon>
        <taxon>Alphaproteobacteria</taxon>
        <taxon>Hyphomicrobiales</taxon>
        <taxon>Nitrobacteraceae</taxon>
        <taxon>Rhodopseudomonas</taxon>
    </lineage>
</organism>
<dbReference type="AlphaFoldDB" id="A0A418V1B4"/>
<reference evidence="1 2" key="1">
    <citation type="submission" date="2018-09" db="EMBL/GenBank/DDBJ databases">
        <title>Draft genome sequence of Rhodopseudomonas palustris 2.1.18.</title>
        <authorList>
            <person name="Robertson S.L."/>
            <person name="Meyer T.E."/>
            <person name="Kyndt J.A."/>
        </authorList>
    </citation>
    <scope>NUCLEOTIDE SEQUENCE [LARGE SCALE GENOMIC DNA]</scope>
    <source>
        <strain evidence="1 2">2.1.18</strain>
    </source>
</reference>
<dbReference type="Proteomes" id="UP000285523">
    <property type="component" value="Unassembled WGS sequence"/>
</dbReference>
<evidence type="ECO:0000313" key="2">
    <source>
        <dbReference type="Proteomes" id="UP000285523"/>
    </source>
</evidence>
<comment type="caution">
    <text evidence="1">The sequence shown here is derived from an EMBL/GenBank/DDBJ whole genome shotgun (WGS) entry which is preliminary data.</text>
</comment>
<dbReference type="OrthoDB" id="8141052at2"/>
<name>A0A418V1B4_RHOPL</name>